<organism evidence="2 3">
    <name type="scientific">Perkinsus olseni</name>
    <name type="common">Perkinsus atlanticus</name>
    <dbReference type="NCBI Taxonomy" id="32597"/>
    <lineage>
        <taxon>Eukaryota</taxon>
        <taxon>Sar</taxon>
        <taxon>Alveolata</taxon>
        <taxon>Perkinsozoa</taxon>
        <taxon>Perkinsea</taxon>
        <taxon>Perkinsida</taxon>
        <taxon>Perkinsidae</taxon>
        <taxon>Perkinsus</taxon>
    </lineage>
</organism>
<evidence type="ECO:0000313" key="3">
    <source>
        <dbReference type="Proteomes" id="UP000574390"/>
    </source>
</evidence>
<comment type="caution">
    <text evidence="2">The sequence shown here is derived from an EMBL/GenBank/DDBJ whole genome shotgun (WGS) entry which is preliminary data.</text>
</comment>
<evidence type="ECO:0000256" key="1">
    <source>
        <dbReference type="SAM" id="Coils"/>
    </source>
</evidence>
<dbReference type="Proteomes" id="UP000574390">
    <property type="component" value="Unassembled WGS sequence"/>
</dbReference>
<gene>
    <name evidence="2" type="ORF">FOZ62_032463</name>
</gene>
<dbReference type="AlphaFoldDB" id="A0A7J6Q874"/>
<dbReference type="EMBL" id="JABANM010031553">
    <property type="protein sequence ID" value="KAF4704372.1"/>
    <property type="molecule type" value="Genomic_DNA"/>
</dbReference>
<sequence>MEDSVKRMKVEEAKVSNRTEALAERVRDKLAEMERKQNELDDEALRNARETVDKMEEDITEKADQVLAFGNFVGYCGLVSFGSASGTTKCLVGGTDGALSEGCAQCFGTSVACGGQHCMMQCLAGPASAKCLECVGKTDCNPELYQCTGYGASQMPPPPPFAVLTADSFDGFANPLSSSSQRGRTDFLHHVNSDRPSLAHRFQLGTRNRILLASELQFFDDHAQAVQLPDDFGYSDESKWVVASASGRRRCESKIVVRVFLRVVGMIRSKRVSRPGTAEGTT</sequence>
<protein>
    <submittedName>
        <fullName evidence="2">Uncharacterized protein</fullName>
    </submittedName>
</protein>
<accession>A0A7J6Q874</accession>
<proteinExistence type="predicted"/>
<reference evidence="2 3" key="1">
    <citation type="submission" date="2020-04" db="EMBL/GenBank/DDBJ databases">
        <title>Perkinsus olseni comparative genomics.</title>
        <authorList>
            <person name="Bogema D.R."/>
        </authorList>
    </citation>
    <scope>NUCLEOTIDE SEQUENCE [LARGE SCALE GENOMIC DNA]</scope>
    <source>
        <strain evidence="2">ATCC PRA-205</strain>
    </source>
</reference>
<evidence type="ECO:0000313" key="2">
    <source>
        <dbReference type="EMBL" id="KAF4704372.1"/>
    </source>
</evidence>
<name>A0A7J6Q874_PEROL</name>
<feature type="coiled-coil region" evidence="1">
    <location>
        <begin position="16"/>
        <end position="65"/>
    </location>
</feature>
<keyword evidence="1" id="KW-0175">Coiled coil</keyword>